<accession>A0A1U7V7K7</accession>
<dbReference type="PANTHER" id="PTHR37610">
    <property type="entry name" value="CCHC-TYPE DOMAIN-CONTAINING PROTEIN"/>
    <property type="match status" value="1"/>
</dbReference>
<protein>
    <submittedName>
        <fullName evidence="4">Uncharacterized protein LOC104215883</fullName>
    </submittedName>
</protein>
<reference evidence="3" key="1">
    <citation type="journal article" date="2013" name="Genome Biol.">
        <title>Reference genomes and transcriptomes of Nicotiana sylvestris and Nicotiana tomentosiformis.</title>
        <authorList>
            <person name="Sierro N."/>
            <person name="Battey J.N."/>
            <person name="Ouadi S."/>
            <person name="Bovet L."/>
            <person name="Goepfert S."/>
            <person name="Bakaher N."/>
            <person name="Peitsch M.C."/>
            <person name="Ivanov N.V."/>
        </authorList>
    </citation>
    <scope>NUCLEOTIDE SEQUENCE [LARGE SCALE GENOMIC DNA]</scope>
</reference>
<name>A0A1U7V7K7_NICSY</name>
<dbReference type="Pfam" id="PF14244">
    <property type="entry name" value="Retrotran_gag_3"/>
    <property type="match status" value="1"/>
</dbReference>
<dbReference type="KEGG" id="nsy:104215883"/>
<organism evidence="3 4">
    <name type="scientific">Nicotiana sylvestris</name>
    <name type="common">Wood tobacco</name>
    <name type="synonym">South American tobacco</name>
    <dbReference type="NCBI Taxonomy" id="4096"/>
    <lineage>
        <taxon>Eukaryota</taxon>
        <taxon>Viridiplantae</taxon>
        <taxon>Streptophyta</taxon>
        <taxon>Embryophyta</taxon>
        <taxon>Tracheophyta</taxon>
        <taxon>Spermatophyta</taxon>
        <taxon>Magnoliopsida</taxon>
        <taxon>eudicotyledons</taxon>
        <taxon>Gunneridae</taxon>
        <taxon>Pentapetalae</taxon>
        <taxon>asterids</taxon>
        <taxon>lamiids</taxon>
        <taxon>Solanales</taxon>
        <taxon>Solanaceae</taxon>
        <taxon>Nicotianoideae</taxon>
        <taxon>Nicotianeae</taxon>
        <taxon>Nicotiana</taxon>
    </lineage>
</organism>
<dbReference type="AlphaFoldDB" id="A0A1U7V7K7"/>
<reference evidence="4" key="2">
    <citation type="submission" date="2025-08" db="UniProtKB">
        <authorList>
            <consortium name="RefSeq"/>
        </authorList>
    </citation>
    <scope>IDENTIFICATION</scope>
    <source>
        <tissue evidence="4">Leaf</tissue>
    </source>
</reference>
<dbReference type="RefSeq" id="XP_009764117.1">
    <property type="nucleotide sequence ID" value="XM_009765815.1"/>
</dbReference>
<feature type="domain" description="Retrotransposon Copia-like N-terminal" evidence="2">
    <location>
        <begin position="36"/>
        <end position="83"/>
    </location>
</feature>
<dbReference type="InterPro" id="IPR029472">
    <property type="entry name" value="Copia-like_N"/>
</dbReference>
<dbReference type="PANTHER" id="PTHR37610:SF40">
    <property type="entry name" value="OS01G0909600 PROTEIN"/>
    <property type="match status" value="1"/>
</dbReference>
<dbReference type="eggNOG" id="KOG0017">
    <property type="taxonomic scope" value="Eukaryota"/>
</dbReference>
<dbReference type="GeneID" id="104215883"/>
<proteinExistence type="predicted"/>
<feature type="region of interest" description="Disordered" evidence="1">
    <location>
        <begin position="281"/>
        <end position="301"/>
    </location>
</feature>
<dbReference type="Proteomes" id="UP000189701">
    <property type="component" value="Unplaced"/>
</dbReference>
<feature type="compositionally biased region" description="Polar residues" evidence="1">
    <location>
        <begin position="281"/>
        <end position="296"/>
    </location>
</feature>
<evidence type="ECO:0000256" key="1">
    <source>
        <dbReference type="SAM" id="MobiDB-lite"/>
    </source>
</evidence>
<keyword evidence="3" id="KW-1185">Reference proteome</keyword>
<evidence type="ECO:0000259" key="2">
    <source>
        <dbReference type="Pfam" id="PF14244"/>
    </source>
</evidence>
<evidence type="ECO:0000313" key="4">
    <source>
        <dbReference type="RefSeq" id="XP_009764117.1"/>
    </source>
</evidence>
<gene>
    <name evidence="4" type="primary">LOC104215883</name>
</gene>
<evidence type="ECO:0000313" key="3">
    <source>
        <dbReference type="Proteomes" id="UP000189701"/>
    </source>
</evidence>
<sequence length="313" mass="35614">MAILDQIDDSGIASGSPISTLIYEPNIDLNCSFYIHPSDNPGAILVTTPFNGIGYRSWRRSVLRSLSVKNKLGFINGECKHPEPDSTSLRQWMRCDDMVTLSILNSFAKDIANSIEYANDAAKLWRELEDRYDQTNGTKLYQIQKEINDLYQGVLDVTRYYTKIKRLWEELNNLSAKSQCSFQCTCGAKESMHNAEQDRHLIQFLMGLNEVYTVVRGSILMMNPLPLVAQAFSLLTQEEKQREVRPNNSFMMESASMNVNTSRNISLPTIESTSLNVNTSRNENFKTNYSTGNHPNSKPRPLCDYCKRLGHTK</sequence>